<keyword evidence="2" id="KW-1185">Reference proteome</keyword>
<dbReference type="Proteomes" id="UP000439022">
    <property type="component" value="Unassembled WGS sequence"/>
</dbReference>
<reference evidence="1 2" key="1">
    <citation type="submission" date="2019-11" db="EMBL/GenBank/DDBJ databases">
        <title>Whole genome sequence of Haloferax sp. MBLA0076.</title>
        <authorList>
            <person name="Seo M.-J."/>
            <person name="Cho E.-S."/>
        </authorList>
    </citation>
    <scope>NUCLEOTIDE SEQUENCE [LARGE SCALE GENOMIC DNA]</scope>
    <source>
        <strain evidence="1 2">MBLA0076</strain>
    </source>
</reference>
<sequence>MRQKFGIPPFDPEEFIPEPGQVKSGVYPDLVVHERKPDVTTTPRGTDAFIKGDRGSGKSTKAASLAIRLMEDSPFTDEMNANKVIWRGSPARSEWLRLKEWATVWLPSNATIEATWEDEDDGRYDAGIEDVARDVRCYDDVLDLVDKLAEQKAGTFNVVYPDPSFSGCRELTEETQRVGEPLPFIPTWEADPSEGRHATPLTDWWFAFILARTEHGTHMGWTALIFDEVGDFVPQSARNSPGRRLWDKIDLLRSLWAESRRARFSQYYLGHYEENVHEKIRREFKWRIQMPDGSPNPIKKVRGTWPVGFDNIPMTTDLTSDLPIGTGLCYNTAKFSYFGWKDVPEAPADENRWLRVRLGAPEELPKSPTDVDVDSNDKPEFDDSVFASWQNQMDHRLYVRDPGSGWISAKTGAVGDELASPVEGMAFEEPVVEDGEVVVRMTGSNVGSVVVARIPTTSQSFKLGSDIGGEAA</sequence>
<evidence type="ECO:0000313" key="2">
    <source>
        <dbReference type="Proteomes" id="UP000439022"/>
    </source>
</evidence>
<evidence type="ECO:0000313" key="1">
    <source>
        <dbReference type="EMBL" id="MRX22142.1"/>
    </source>
</evidence>
<gene>
    <name evidence="1" type="ORF">GJR96_09265</name>
</gene>
<comment type="caution">
    <text evidence="1">The sequence shown here is derived from an EMBL/GenBank/DDBJ whole genome shotgun (WGS) entry which is preliminary data.</text>
</comment>
<protein>
    <submittedName>
        <fullName evidence="1">Uncharacterized protein</fullName>
    </submittedName>
</protein>
<dbReference type="EMBL" id="WKJO01000001">
    <property type="protein sequence ID" value="MRX22142.1"/>
    <property type="molecule type" value="Genomic_DNA"/>
</dbReference>
<dbReference type="RefSeq" id="WP_151162682.1">
    <property type="nucleotide sequence ID" value="NZ_WKJO01000001.1"/>
</dbReference>
<accession>A0A6A8GI42</accession>
<name>A0A6A8GI42_9EURY</name>
<proteinExistence type="predicted"/>
<organism evidence="1 2">
    <name type="scientific">Haloferax litoreum</name>
    <dbReference type="NCBI Taxonomy" id="2666140"/>
    <lineage>
        <taxon>Archaea</taxon>
        <taxon>Methanobacteriati</taxon>
        <taxon>Methanobacteriota</taxon>
        <taxon>Stenosarchaea group</taxon>
        <taxon>Halobacteria</taxon>
        <taxon>Halobacteriales</taxon>
        <taxon>Haloferacaceae</taxon>
        <taxon>Haloferax</taxon>
    </lineage>
</organism>
<dbReference type="AlphaFoldDB" id="A0A6A8GI42"/>